<dbReference type="InterPro" id="IPR004590">
    <property type="entry name" value="ssDNA_annealing_RecT"/>
</dbReference>
<dbReference type="Pfam" id="PF03837">
    <property type="entry name" value="RecT"/>
    <property type="match status" value="1"/>
</dbReference>
<accession>A0ABD5FJ89</accession>
<name>A0ABD5FJ89_ENTCA</name>
<organism evidence="2 3">
    <name type="scientific">Enterococcus casseliflavus</name>
    <name type="common">Enterococcus flavescens</name>
    <dbReference type="NCBI Taxonomy" id="37734"/>
    <lineage>
        <taxon>Bacteria</taxon>
        <taxon>Bacillati</taxon>
        <taxon>Bacillota</taxon>
        <taxon>Bacilli</taxon>
        <taxon>Lactobacillales</taxon>
        <taxon>Enterococcaceae</taxon>
        <taxon>Enterococcus</taxon>
    </lineage>
</organism>
<protein>
    <submittedName>
        <fullName evidence="2">Recombinase RecT</fullName>
    </submittedName>
</protein>
<dbReference type="NCBIfam" id="TIGR00616">
    <property type="entry name" value="rect"/>
    <property type="match status" value="1"/>
</dbReference>
<evidence type="ECO:0000313" key="3">
    <source>
        <dbReference type="Proteomes" id="UP001253851"/>
    </source>
</evidence>
<gene>
    <name evidence="2" type="ORF">P7I34_03750</name>
</gene>
<evidence type="ECO:0000313" key="2">
    <source>
        <dbReference type="EMBL" id="MDT2981766.1"/>
    </source>
</evidence>
<comment type="caution">
    <text evidence="2">The sequence shown here is derived from an EMBL/GenBank/DDBJ whole genome shotgun (WGS) entry which is preliminary data.</text>
</comment>
<dbReference type="EMBL" id="JARQDZ010000001">
    <property type="protein sequence ID" value="MDT2981766.1"/>
    <property type="molecule type" value="Genomic_DNA"/>
</dbReference>
<proteinExistence type="predicted"/>
<dbReference type="RefSeq" id="WP_121261459.1">
    <property type="nucleotide sequence ID" value="NZ_CP032739.1"/>
</dbReference>
<feature type="region of interest" description="Disordered" evidence="1">
    <location>
        <begin position="259"/>
        <end position="300"/>
    </location>
</feature>
<dbReference type="AlphaFoldDB" id="A0ABD5FJ89"/>
<dbReference type="Proteomes" id="UP001253851">
    <property type="component" value="Unassembled WGS sequence"/>
</dbReference>
<reference evidence="2 3" key="1">
    <citation type="submission" date="2023-03" db="EMBL/GenBank/DDBJ databases">
        <authorList>
            <person name="Shen W."/>
            <person name="Cai J."/>
        </authorList>
    </citation>
    <scope>NUCLEOTIDE SEQUENCE [LARGE SCALE GENOMIC DNA]</scope>
    <source>
        <strain evidence="2 3">B516</strain>
    </source>
</reference>
<sequence length="300" mass="34162">MATNDTLKNQLAEKNTQLVDPSKLGFKALMSTPQMKKKFTDILHEKSDSFMGSLMTLVGGDNYLSQAEPMTIIASALKAATMDLPIDKNLGYAYVVPFNRYEKKGKNWITHNEAQFILGYKGYIQLAQRSGQYKALNALAIYDGQLIDWNPLTEEFTFDYKAKVSDEVIGYVGFFELLNGFKKTVYWTKQEIESHRIKNSKNKDKEKLSGAWVDNYDSMAIKTVLRNLLSKWGLLSVEMQTAITSDEKVFRVDEDSDLIEETDLSEMEPLPQERKEAERVEDTGSIDTLFDTSNPPLEKQ</sequence>
<feature type="compositionally biased region" description="Polar residues" evidence="1">
    <location>
        <begin position="290"/>
        <end position="300"/>
    </location>
</feature>
<evidence type="ECO:0000256" key="1">
    <source>
        <dbReference type="SAM" id="MobiDB-lite"/>
    </source>
</evidence>
<feature type="compositionally biased region" description="Basic and acidic residues" evidence="1">
    <location>
        <begin position="271"/>
        <end position="282"/>
    </location>
</feature>
<dbReference type="InterPro" id="IPR018330">
    <property type="entry name" value="RecT_fam"/>
</dbReference>